<evidence type="ECO:0000313" key="1">
    <source>
        <dbReference type="EMBL" id="SIN14428.1"/>
    </source>
</evidence>
<gene>
    <name evidence="1" type="ORF">SAMN04489832_3409</name>
</gene>
<dbReference type="AlphaFoldDB" id="A0A1N5YXV8"/>
<keyword evidence="2" id="KW-1185">Reference proteome</keyword>
<dbReference type="Proteomes" id="UP000185124">
    <property type="component" value="Unassembled WGS sequence"/>
</dbReference>
<proteinExistence type="predicted"/>
<organism evidence="1 2">
    <name type="scientific">Micromonospora cremea</name>
    <dbReference type="NCBI Taxonomy" id="709881"/>
    <lineage>
        <taxon>Bacteria</taxon>
        <taxon>Bacillati</taxon>
        <taxon>Actinomycetota</taxon>
        <taxon>Actinomycetes</taxon>
        <taxon>Micromonosporales</taxon>
        <taxon>Micromonosporaceae</taxon>
        <taxon>Micromonospora</taxon>
    </lineage>
</organism>
<protein>
    <submittedName>
        <fullName evidence="1">Uncharacterized protein</fullName>
    </submittedName>
</protein>
<name>A0A1N5YXV8_9ACTN</name>
<reference evidence="2" key="1">
    <citation type="submission" date="2016-12" db="EMBL/GenBank/DDBJ databases">
        <authorList>
            <person name="Varghese N."/>
            <person name="Submissions S."/>
        </authorList>
    </citation>
    <scope>NUCLEOTIDE SEQUENCE [LARGE SCALE GENOMIC DNA]</scope>
    <source>
        <strain evidence="2">DSM 45599</strain>
    </source>
</reference>
<accession>A0A1N5YXV8</accession>
<dbReference type="STRING" id="709881.SAMN04489832_3409"/>
<evidence type="ECO:0000313" key="2">
    <source>
        <dbReference type="Proteomes" id="UP000185124"/>
    </source>
</evidence>
<dbReference type="EMBL" id="FSQT01000002">
    <property type="protein sequence ID" value="SIN14428.1"/>
    <property type="molecule type" value="Genomic_DNA"/>
</dbReference>
<sequence length="40" mass="4196">MGLLLVVATSRYEMAGGPTSSAIVPASLLIKHHPKLHVSL</sequence>